<evidence type="ECO:0000256" key="2">
    <source>
        <dbReference type="SAM" id="MobiDB-lite"/>
    </source>
</evidence>
<feature type="signal peptide" evidence="3">
    <location>
        <begin position="1"/>
        <end position="19"/>
    </location>
</feature>
<keyword evidence="1 3" id="KW-0732">Signal</keyword>
<sequence>MYMLKSVVSVAVFAAAAIAQSTNLQFTSFPPTTVTAGTPITLTWIGGDSAAPVTITLKQGLSSDLKDVGVLTTSASGGSYTWTPDTTLPNGADYALAIAQGSVINYTGQFSVTGGSTAVATPASSSAAALSVSSASTNGSITSAPAALSTTASSSNETVSSASLSSNDSSASTTGSSTLRTSSSTRAATSSGSTASSSSVPATGGASGLQSPIALFFGVVAAMLYLQ</sequence>
<evidence type="ECO:0000256" key="1">
    <source>
        <dbReference type="ARBA" id="ARBA00022729"/>
    </source>
</evidence>
<dbReference type="STRING" id="50376.A0A517LBJ2"/>
<reference evidence="5 6" key="1">
    <citation type="submission" date="2019-07" db="EMBL/GenBank/DDBJ databases">
        <title>Finished genome of Venturia effusa.</title>
        <authorList>
            <person name="Young C.A."/>
            <person name="Cox M.P."/>
            <person name="Ganley A.R.D."/>
            <person name="David W.J."/>
        </authorList>
    </citation>
    <scope>NUCLEOTIDE SEQUENCE [LARGE SCALE GENOMIC DNA]</scope>
    <source>
        <strain evidence="6">albino</strain>
    </source>
</reference>
<protein>
    <recommendedName>
        <fullName evidence="4">Yeast cell wall synthesis Kre9/Knh1-like N-terminal domain-containing protein</fullName>
    </recommendedName>
</protein>
<feature type="region of interest" description="Disordered" evidence="2">
    <location>
        <begin position="158"/>
        <end position="203"/>
    </location>
</feature>
<dbReference type="InterPro" id="IPR018466">
    <property type="entry name" value="Kre9/Knh1-like_N"/>
</dbReference>
<evidence type="ECO:0000313" key="6">
    <source>
        <dbReference type="Proteomes" id="UP000316270"/>
    </source>
</evidence>
<dbReference type="Proteomes" id="UP000316270">
    <property type="component" value="Chromosome 8"/>
</dbReference>
<dbReference type="EMBL" id="CP042192">
    <property type="protein sequence ID" value="QDS72987.1"/>
    <property type="molecule type" value="Genomic_DNA"/>
</dbReference>
<proteinExistence type="predicted"/>
<accession>A0A517LBJ2</accession>
<dbReference type="InterPro" id="IPR052982">
    <property type="entry name" value="SRP1/TIP1-like"/>
</dbReference>
<dbReference type="PANTHER" id="PTHR40633">
    <property type="entry name" value="MATRIX PROTEIN, PUTATIVE (AFU_ORTHOLOGUE AFUA_8G05410)-RELATED"/>
    <property type="match status" value="1"/>
</dbReference>
<name>A0A517LBJ2_9PEZI</name>
<dbReference type="Pfam" id="PF10342">
    <property type="entry name" value="Kre9_KNH"/>
    <property type="match status" value="1"/>
</dbReference>
<dbReference type="AlphaFoldDB" id="A0A517LBJ2"/>
<feature type="chain" id="PRO_5021750487" description="Yeast cell wall synthesis Kre9/Knh1-like N-terminal domain-containing protein" evidence="3">
    <location>
        <begin position="20"/>
        <end position="227"/>
    </location>
</feature>
<keyword evidence="6" id="KW-1185">Reference proteome</keyword>
<organism evidence="5 6">
    <name type="scientific">Venturia effusa</name>
    <dbReference type="NCBI Taxonomy" id="50376"/>
    <lineage>
        <taxon>Eukaryota</taxon>
        <taxon>Fungi</taxon>
        <taxon>Dikarya</taxon>
        <taxon>Ascomycota</taxon>
        <taxon>Pezizomycotina</taxon>
        <taxon>Dothideomycetes</taxon>
        <taxon>Pleosporomycetidae</taxon>
        <taxon>Venturiales</taxon>
        <taxon>Venturiaceae</taxon>
        <taxon>Venturia</taxon>
    </lineage>
</organism>
<dbReference type="OrthoDB" id="5589325at2759"/>
<feature type="domain" description="Yeast cell wall synthesis Kre9/Knh1-like N-terminal" evidence="4">
    <location>
        <begin position="32"/>
        <end position="112"/>
    </location>
</feature>
<gene>
    <name evidence="5" type="ORF">FKW77_008869</name>
</gene>
<evidence type="ECO:0000256" key="3">
    <source>
        <dbReference type="SAM" id="SignalP"/>
    </source>
</evidence>
<evidence type="ECO:0000313" key="5">
    <source>
        <dbReference type="EMBL" id="QDS72987.1"/>
    </source>
</evidence>
<evidence type="ECO:0000259" key="4">
    <source>
        <dbReference type="Pfam" id="PF10342"/>
    </source>
</evidence>
<dbReference type="PANTHER" id="PTHR40633:SF1">
    <property type="entry name" value="GPI ANCHORED SERINE-THREONINE RICH PROTEIN (AFU_ORTHOLOGUE AFUA_1G03630)"/>
    <property type="match status" value="1"/>
</dbReference>